<evidence type="ECO:0000256" key="6">
    <source>
        <dbReference type="ARBA" id="ARBA00022989"/>
    </source>
</evidence>
<dbReference type="GeneID" id="92867633"/>
<keyword evidence="2" id="KW-0813">Transport</keyword>
<evidence type="ECO:0000256" key="7">
    <source>
        <dbReference type="ARBA" id="ARBA00023136"/>
    </source>
</evidence>
<dbReference type="RefSeq" id="WP_051218235.1">
    <property type="nucleotide sequence ID" value="NZ_CP014162.1"/>
</dbReference>
<dbReference type="InterPro" id="IPR003352">
    <property type="entry name" value="PTS_EIIC"/>
</dbReference>
<sequence length="265" mass="27069">MKAPNLVIFASTITGWVGYQLGGPIGAYIAAVIGAEFGKLVSGETSIDVVLTPLTTIATGATVGYFVGPPIDSAMQGIGAMINEATNLQPLLMGLVIGAAMGILLVLPTSSTAIVVMINLTGAASGATAAGCCAVCVAFGIMSFEENGWKGIWAQIPGSPMIQVANIMRNPKVLVPPTIICAICGALATTLIPIICTPSASGSGTSGLVTPIGVLTGMIGSEPLFFIIIKIILLLFVIPGVLAYFFNKAFRNIGWIKSGDLKLAL</sequence>
<feature type="transmembrane region" description="Helical" evidence="8">
    <location>
        <begin position="173"/>
        <end position="195"/>
    </location>
</feature>
<evidence type="ECO:0000256" key="2">
    <source>
        <dbReference type="ARBA" id="ARBA00022448"/>
    </source>
</evidence>
<dbReference type="GO" id="GO:0005886">
    <property type="term" value="C:plasma membrane"/>
    <property type="evidence" value="ECO:0007669"/>
    <property type="project" value="UniProtKB-SubCell"/>
</dbReference>
<name>A0AAC8X1Y5_9LACT</name>
<evidence type="ECO:0000256" key="1">
    <source>
        <dbReference type="ARBA" id="ARBA00004651"/>
    </source>
</evidence>
<keyword evidence="3" id="KW-1003">Cell membrane</keyword>
<gene>
    <name evidence="10" type="ORF">AWM74_08670</name>
</gene>
<feature type="transmembrane region" description="Helical" evidence="8">
    <location>
        <begin position="88"/>
        <end position="107"/>
    </location>
</feature>
<protein>
    <recommendedName>
        <fullName evidence="9">Phosphotransferase system EIIC domain-containing protein</fullName>
    </recommendedName>
</protein>
<evidence type="ECO:0000256" key="8">
    <source>
        <dbReference type="SAM" id="Phobius"/>
    </source>
</evidence>
<keyword evidence="4" id="KW-0762">Sugar transport</keyword>
<dbReference type="GO" id="GO:0008982">
    <property type="term" value="F:protein-N(PI)-phosphohistidine-sugar phosphotransferase activity"/>
    <property type="evidence" value="ECO:0007669"/>
    <property type="project" value="InterPro"/>
</dbReference>
<accession>A0AAC8X1Y5</accession>
<proteinExistence type="predicted"/>
<feature type="transmembrane region" description="Helical" evidence="8">
    <location>
        <begin position="113"/>
        <end position="141"/>
    </location>
</feature>
<reference evidence="11" key="2">
    <citation type="submission" date="2016-01" db="EMBL/GenBank/DDBJ databases">
        <title>Six Aerococcus type strain genome sequencing and assembly using PacBio and Illumina Hiseq.</title>
        <authorList>
            <person name="Carkaci D."/>
            <person name="Dargis R."/>
            <person name="Nielsen X.C."/>
            <person name="Skovgaard O."/>
            <person name="Fuursted K."/>
            <person name="Christensen J.J."/>
        </authorList>
    </citation>
    <scope>NUCLEOTIDE SEQUENCE [LARGE SCALE GENOMIC DNA]</scope>
    <source>
        <strain evidence="11">CCUG28094</strain>
    </source>
</reference>
<dbReference type="AlphaFoldDB" id="A0AAC8X1Y5"/>
<evidence type="ECO:0000313" key="10">
    <source>
        <dbReference type="EMBL" id="AMB98278.1"/>
    </source>
</evidence>
<keyword evidence="5 8" id="KW-0812">Transmembrane</keyword>
<dbReference type="Proteomes" id="UP000067698">
    <property type="component" value="Chromosome"/>
</dbReference>
<comment type="subcellular location">
    <subcellularLocation>
        <location evidence="1">Cell membrane</location>
        <topology evidence="1">Multi-pass membrane protein</topology>
    </subcellularLocation>
</comment>
<dbReference type="GO" id="GO:0009401">
    <property type="term" value="P:phosphoenolpyruvate-dependent sugar phosphotransferase system"/>
    <property type="evidence" value="ECO:0007669"/>
    <property type="project" value="InterPro"/>
</dbReference>
<keyword evidence="7 8" id="KW-0472">Membrane</keyword>
<evidence type="ECO:0000313" key="11">
    <source>
        <dbReference type="Proteomes" id="UP000067698"/>
    </source>
</evidence>
<dbReference type="Pfam" id="PF13303">
    <property type="entry name" value="PTS_EIIC_2"/>
    <property type="match status" value="1"/>
</dbReference>
<evidence type="ECO:0000259" key="9">
    <source>
        <dbReference type="Pfam" id="PF13303"/>
    </source>
</evidence>
<feature type="domain" description="Phosphotransferase system EIIC" evidence="9">
    <location>
        <begin position="12"/>
        <end position="263"/>
    </location>
</feature>
<evidence type="ECO:0000256" key="4">
    <source>
        <dbReference type="ARBA" id="ARBA00022597"/>
    </source>
</evidence>
<reference evidence="10 11" key="1">
    <citation type="journal article" date="2016" name="Genome Announc.">
        <title>Complete Genome Sequences of Aerococcus christensenii CCUG 28831T, Aerococcus sanguinicola CCUG 43001T, Aerococcus urinae CCUG 36881T, Aerococcus urinaeequi CCUG 28094T, Aerococcus urinaehominis CCUG 42038 BT, and Aerococcus viridans CCUG 4311T.</title>
        <authorList>
            <person name="Carkaci D."/>
            <person name="Dargis R."/>
            <person name="Nielsen X.C."/>
            <person name="Skovgaard O."/>
            <person name="Fuursted K."/>
            <person name="Christensen J.J."/>
        </authorList>
    </citation>
    <scope>NUCLEOTIDE SEQUENCE [LARGE SCALE GENOMIC DNA]</scope>
    <source>
        <strain evidence="10 11">CCUG28094</strain>
    </source>
</reference>
<dbReference type="EMBL" id="CP014162">
    <property type="protein sequence ID" value="AMB98278.1"/>
    <property type="molecule type" value="Genomic_DNA"/>
</dbReference>
<evidence type="ECO:0000256" key="3">
    <source>
        <dbReference type="ARBA" id="ARBA00022475"/>
    </source>
</evidence>
<organism evidence="10 11">
    <name type="scientific">Aerococcus urinaeequi</name>
    <dbReference type="NCBI Taxonomy" id="51665"/>
    <lineage>
        <taxon>Bacteria</taxon>
        <taxon>Bacillati</taxon>
        <taxon>Bacillota</taxon>
        <taxon>Bacilli</taxon>
        <taxon>Lactobacillales</taxon>
        <taxon>Aerococcaceae</taxon>
        <taxon>Aerococcus</taxon>
    </lineage>
</organism>
<feature type="transmembrane region" description="Helical" evidence="8">
    <location>
        <begin position="50"/>
        <end position="67"/>
    </location>
</feature>
<feature type="transmembrane region" description="Helical" evidence="8">
    <location>
        <begin position="224"/>
        <end position="246"/>
    </location>
</feature>
<keyword evidence="6 8" id="KW-1133">Transmembrane helix</keyword>
<evidence type="ECO:0000256" key="5">
    <source>
        <dbReference type="ARBA" id="ARBA00022692"/>
    </source>
</evidence>